<dbReference type="GO" id="GO:0017128">
    <property type="term" value="F:phospholipid scramblase activity"/>
    <property type="evidence" value="ECO:0007669"/>
    <property type="project" value="InterPro"/>
</dbReference>
<name>A0A7S2FKD0_9STRA</name>
<sequence length="266" mass="30277">MSVLWKMADIEMAPKANQMLRSACPFDKMDGVLIIQEHKVCCQEFWSCESTSGYKLAPIDGGGDTLHIEEESSCCLRVCCRYTRPWASTLHEGHDNTAPLAAEYKRPFRSRVHCCKCCCLQEVETRVNGERVGTVKEQCWFCTPSFVVKDGYDAVQYKISYPTCCWGLCVNCCVHGLTGCCKHLHFQIYHPDHPHEHGRQLGSIKKIYSVDFNHEHKFAVHFPVDADHDTKTTIVGSSLLINQVFYERPMKRRHGKNGGEHQYGAV</sequence>
<comment type="similarity">
    <text evidence="1 2">Belongs to the phospholipid scramblase family.</text>
</comment>
<proteinExistence type="inferred from homology"/>
<dbReference type="PANTHER" id="PTHR23248">
    <property type="entry name" value="PHOSPHOLIPID SCRAMBLASE-RELATED"/>
    <property type="match status" value="1"/>
</dbReference>
<evidence type="ECO:0000256" key="1">
    <source>
        <dbReference type="ARBA" id="ARBA00005350"/>
    </source>
</evidence>
<gene>
    <name evidence="3" type="ORF">DSPE1174_LOCUS8540</name>
</gene>
<dbReference type="GO" id="GO:0005886">
    <property type="term" value="C:plasma membrane"/>
    <property type="evidence" value="ECO:0007669"/>
    <property type="project" value="TreeGrafter"/>
</dbReference>
<dbReference type="EMBL" id="HBGS01016271">
    <property type="protein sequence ID" value="CAD9400754.1"/>
    <property type="molecule type" value="Transcribed_RNA"/>
</dbReference>
<dbReference type="AlphaFoldDB" id="A0A7S2FKD0"/>
<protein>
    <recommendedName>
        <fullName evidence="2">Phospholipid scramblase</fullName>
    </recommendedName>
</protein>
<evidence type="ECO:0000313" key="3">
    <source>
        <dbReference type="EMBL" id="CAD9400754.1"/>
    </source>
</evidence>
<evidence type="ECO:0000256" key="2">
    <source>
        <dbReference type="RuleBase" id="RU363116"/>
    </source>
</evidence>
<dbReference type="PANTHER" id="PTHR23248:SF9">
    <property type="entry name" value="PHOSPHOLIPID SCRAMBLASE"/>
    <property type="match status" value="1"/>
</dbReference>
<reference evidence="3" key="1">
    <citation type="submission" date="2021-01" db="EMBL/GenBank/DDBJ databases">
        <authorList>
            <person name="Corre E."/>
            <person name="Pelletier E."/>
            <person name="Niang G."/>
            <person name="Scheremetjew M."/>
            <person name="Finn R."/>
            <person name="Kale V."/>
            <person name="Holt S."/>
            <person name="Cochrane G."/>
            <person name="Meng A."/>
            <person name="Brown T."/>
            <person name="Cohen L."/>
        </authorList>
    </citation>
    <scope>NUCLEOTIDE SEQUENCE</scope>
    <source>
        <strain evidence="3">CCMP1381</strain>
    </source>
</reference>
<accession>A0A7S2FKD0</accession>
<dbReference type="Pfam" id="PF03803">
    <property type="entry name" value="Scramblase"/>
    <property type="match status" value="1"/>
</dbReference>
<dbReference type="InterPro" id="IPR005552">
    <property type="entry name" value="Scramblase"/>
</dbReference>
<organism evidence="3">
    <name type="scientific">Octactis speculum</name>
    <dbReference type="NCBI Taxonomy" id="3111310"/>
    <lineage>
        <taxon>Eukaryota</taxon>
        <taxon>Sar</taxon>
        <taxon>Stramenopiles</taxon>
        <taxon>Ochrophyta</taxon>
        <taxon>Dictyochophyceae</taxon>
        <taxon>Dictyochales</taxon>
        <taxon>Dictyochaceae</taxon>
        <taxon>Octactis</taxon>
    </lineage>
</organism>